<sequence>MASSNLHIVVVTTLVVVASMHFSTTTAATSYLVGGANGWHLPSNPHHYEEWAKGKKFVKGDQFFFIYKKEEHNVAYVKRKEDFDKCNITAVDYVYKSGGVPSWIFNEVEIVYFICTIHCAKGQKVVIDVKAS</sequence>
<evidence type="ECO:0000313" key="5">
    <source>
        <dbReference type="EMBL" id="KAK1413929.1"/>
    </source>
</evidence>
<dbReference type="Gene3D" id="2.60.40.420">
    <property type="entry name" value="Cupredoxins - blue copper proteins"/>
    <property type="match status" value="1"/>
</dbReference>
<keyword evidence="3" id="KW-0732">Signal</keyword>
<reference evidence="5" key="1">
    <citation type="journal article" date="2023" name="bioRxiv">
        <title>Improved chromosome-level genome assembly for marigold (Tagetes erecta).</title>
        <authorList>
            <person name="Jiang F."/>
            <person name="Yuan L."/>
            <person name="Wang S."/>
            <person name="Wang H."/>
            <person name="Xu D."/>
            <person name="Wang A."/>
            <person name="Fan W."/>
        </authorList>
    </citation>
    <scope>NUCLEOTIDE SEQUENCE</scope>
    <source>
        <strain evidence="5">WSJ</strain>
        <tissue evidence="5">Leaf</tissue>
    </source>
</reference>
<dbReference type="Proteomes" id="UP001229421">
    <property type="component" value="Unassembled WGS sequence"/>
</dbReference>
<dbReference type="InterPro" id="IPR039391">
    <property type="entry name" value="Phytocyanin-like"/>
</dbReference>
<dbReference type="PROSITE" id="PS51485">
    <property type="entry name" value="PHYTOCYANIN"/>
    <property type="match status" value="1"/>
</dbReference>
<evidence type="ECO:0000256" key="3">
    <source>
        <dbReference type="SAM" id="SignalP"/>
    </source>
</evidence>
<evidence type="ECO:0000256" key="2">
    <source>
        <dbReference type="ARBA" id="ARBA00023180"/>
    </source>
</evidence>
<dbReference type="EMBL" id="JAUHHV010000008">
    <property type="protein sequence ID" value="KAK1413929.1"/>
    <property type="molecule type" value="Genomic_DNA"/>
</dbReference>
<dbReference type="AlphaFoldDB" id="A0AAD8NLH7"/>
<dbReference type="PANTHER" id="PTHR33021">
    <property type="entry name" value="BLUE COPPER PROTEIN"/>
    <property type="match status" value="1"/>
</dbReference>
<proteinExistence type="predicted"/>
<name>A0AAD8NLH7_TARER</name>
<protein>
    <recommendedName>
        <fullName evidence="4">Phytocyanin domain-containing protein</fullName>
    </recommendedName>
</protein>
<keyword evidence="6" id="KW-1185">Reference proteome</keyword>
<keyword evidence="2" id="KW-0325">Glycoprotein</keyword>
<evidence type="ECO:0000313" key="6">
    <source>
        <dbReference type="Proteomes" id="UP001229421"/>
    </source>
</evidence>
<comment type="caution">
    <text evidence="5">The sequence shown here is derived from an EMBL/GenBank/DDBJ whole genome shotgun (WGS) entry which is preliminary data.</text>
</comment>
<dbReference type="InterPro" id="IPR003245">
    <property type="entry name" value="Phytocyanin_dom"/>
</dbReference>
<feature type="signal peptide" evidence="3">
    <location>
        <begin position="1"/>
        <end position="27"/>
    </location>
</feature>
<dbReference type="SUPFAM" id="SSF49503">
    <property type="entry name" value="Cupredoxins"/>
    <property type="match status" value="1"/>
</dbReference>
<evidence type="ECO:0000259" key="4">
    <source>
        <dbReference type="PROSITE" id="PS51485"/>
    </source>
</evidence>
<dbReference type="PANTHER" id="PTHR33021:SF522">
    <property type="entry name" value="PHYTOCYANIN DOMAIN-CONTAINING PROTEIN"/>
    <property type="match status" value="1"/>
</dbReference>
<dbReference type="Pfam" id="PF02298">
    <property type="entry name" value="Cu_bind_like"/>
    <property type="match status" value="1"/>
</dbReference>
<dbReference type="FunFam" id="2.60.40.420:FF:000034">
    <property type="entry name" value="Cupredoxin superfamily protein"/>
    <property type="match status" value="1"/>
</dbReference>
<evidence type="ECO:0000256" key="1">
    <source>
        <dbReference type="ARBA" id="ARBA00023157"/>
    </source>
</evidence>
<dbReference type="GO" id="GO:0009055">
    <property type="term" value="F:electron transfer activity"/>
    <property type="evidence" value="ECO:0007669"/>
    <property type="project" value="InterPro"/>
</dbReference>
<keyword evidence="1" id="KW-1015">Disulfide bond</keyword>
<dbReference type="InterPro" id="IPR008972">
    <property type="entry name" value="Cupredoxin"/>
</dbReference>
<feature type="chain" id="PRO_5042127678" description="Phytocyanin domain-containing protein" evidence="3">
    <location>
        <begin position="28"/>
        <end position="132"/>
    </location>
</feature>
<dbReference type="GO" id="GO:0005886">
    <property type="term" value="C:plasma membrane"/>
    <property type="evidence" value="ECO:0007669"/>
    <property type="project" value="TreeGrafter"/>
</dbReference>
<organism evidence="5 6">
    <name type="scientific">Tagetes erecta</name>
    <name type="common">African marigold</name>
    <dbReference type="NCBI Taxonomy" id="13708"/>
    <lineage>
        <taxon>Eukaryota</taxon>
        <taxon>Viridiplantae</taxon>
        <taxon>Streptophyta</taxon>
        <taxon>Embryophyta</taxon>
        <taxon>Tracheophyta</taxon>
        <taxon>Spermatophyta</taxon>
        <taxon>Magnoliopsida</taxon>
        <taxon>eudicotyledons</taxon>
        <taxon>Gunneridae</taxon>
        <taxon>Pentapetalae</taxon>
        <taxon>asterids</taxon>
        <taxon>campanulids</taxon>
        <taxon>Asterales</taxon>
        <taxon>Asteraceae</taxon>
        <taxon>Asteroideae</taxon>
        <taxon>Heliantheae alliance</taxon>
        <taxon>Tageteae</taxon>
        <taxon>Tagetes</taxon>
    </lineage>
</organism>
<feature type="domain" description="Phytocyanin" evidence="4">
    <location>
        <begin position="29"/>
        <end position="131"/>
    </location>
</feature>
<gene>
    <name evidence="5" type="ORF">QVD17_29666</name>
</gene>
<accession>A0AAD8NLH7</accession>